<feature type="compositionally biased region" description="Polar residues" evidence="1">
    <location>
        <begin position="217"/>
        <end position="226"/>
    </location>
</feature>
<protein>
    <submittedName>
        <fullName evidence="2">Uncharacterized protein</fullName>
    </submittedName>
</protein>
<name>A0A9W8JQN1_9AGAR</name>
<evidence type="ECO:0000256" key="1">
    <source>
        <dbReference type="SAM" id="MobiDB-lite"/>
    </source>
</evidence>
<dbReference type="EMBL" id="JANKHO010002304">
    <property type="protein sequence ID" value="KAJ3493261.1"/>
    <property type="molecule type" value="Genomic_DNA"/>
</dbReference>
<evidence type="ECO:0000313" key="3">
    <source>
        <dbReference type="Proteomes" id="UP001148786"/>
    </source>
</evidence>
<feature type="compositionally biased region" description="Polar residues" evidence="1">
    <location>
        <begin position="122"/>
        <end position="143"/>
    </location>
</feature>
<keyword evidence="3" id="KW-1185">Reference proteome</keyword>
<feature type="compositionally biased region" description="Basic and acidic residues" evidence="1">
    <location>
        <begin position="38"/>
        <end position="56"/>
    </location>
</feature>
<dbReference type="OrthoDB" id="3219024at2759"/>
<organism evidence="2 3">
    <name type="scientific">Agrocybe chaxingu</name>
    <dbReference type="NCBI Taxonomy" id="84603"/>
    <lineage>
        <taxon>Eukaryota</taxon>
        <taxon>Fungi</taxon>
        <taxon>Dikarya</taxon>
        <taxon>Basidiomycota</taxon>
        <taxon>Agaricomycotina</taxon>
        <taxon>Agaricomycetes</taxon>
        <taxon>Agaricomycetidae</taxon>
        <taxon>Agaricales</taxon>
        <taxon>Agaricineae</taxon>
        <taxon>Strophariaceae</taxon>
        <taxon>Agrocybe</taxon>
    </lineage>
</organism>
<accession>A0A9W8JQN1</accession>
<dbReference type="Proteomes" id="UP001148786">
    <property type="component" value="Unassembled WGS sequence"/>
</dbReference>
<dbReference type="AlphaFoldDB" id="A0A9W8JQN1"/>
<sequence length="275" mass="30069">MPPKSSRVTSSGQLRPHSRSSSATKLGANLQFTQKELQAAKHTDRSKKVYAHETHAHGGKAAPPFVRANSSQRVLSKEQLAPQTKRQQAYPNSKTNNNGKAKAGFTIATPSEDGDDDEGWVSTESGAATPNHQDSDSDSNTASEADAPDPRQQQTQPQQARAPQPLQQSQQQPAHPSTRPEPTLARVDTARPADFKQLSRVERVSAKPPSPPPAQLHLQQTTPMVSQQQQQQQRTPAINNSRKDTIPTTDTPQPRHSPRSKRTLAHLLRTLSQAN</sequence>
<feature type="compositionally biased region" description="Polar residues" evidence="1">
    <location>
        <begin position="81"/>
        <end position="99"/>
    </location>
</feature>
<feature type="compositionally biased region" description="Basic and acidic residues" evidence="1">
    <location>
        <begin position="188"/>
        <end position="205"/>
    </location>
</feature>
<feature type="compositionally biased region" description="Low complexity" evidence="1">
    <location>
        <begin position="150"/>
        <end position="177"/>
    </location>
</feature>
<gene>
    <name evidence="2" type="ORF">NLJ89_g11060</name>
</gene>
<proteinExistence type="predicted"/>
<feature type="compositionally biased region" description="Polar residues" evidence="1">
    <location>
        <begin position="234"/>
        <end position="254"/>
    </location>
</feature>
<feature type="compositionally biased region" description="Polar residues" evidence="1">
    <location>
        <begin position="1"/>
        <end position="36"/>
    </location>
</feature>
<evidence type="ECO:0000313" key="2">
    <source>
        <dbReference type="EMBL" id="KAJ3493261.1"/>
    </source>
</evidence>
<comment type="caution">
    <text evidence="2">The sequence shown here is derived from an EMBL/GenBank/DDBJ whole genome shotgun (WGS) entry which is preliminary data.</text>
</comment>
<feature type="region of interest" description="Disordered" evidence="1">
    <location>
        <begin position="1"/>
        <end position="264"/>
    </location>
</feature>
<reference evidence="2" key="1">
    <citation type="submission" date="2022-07" db="EMBL/GenBank/DDBJ databases">
        <title>Genome Sequence of Agrocybe chaxingu.</title>
        <authorList>
            <person name="Buettner E."/>
        </authorList>
    </citation>
    <scope>NUCLEOTIDE SEQUENCE</scope>
    <source>
        <strain evidence="2">MP-N11</strain>
    </source>
</reference>